<dbReference type="EMBL" id="CAJGYM010000050">
    <property type="protein sequence ID" value="CAD6195010.1"/>
    <property type="molecule type" value="Genomic_DNA"/>
</dbReference>
<dbReference type="Proteomes" id="UP000835052">
    <property type="component" value="Unassembled WGS sequence"/>
</dbReference>
<name>A0A8S1HPE6_9PELO</name>
<accession>A0A8S1HPE6</accession>
<evidence type="ECO:0000313" key="1">
    <source>
        <dbReference type="EMBL" id="CAD6195010.1"/>
    </source>
</evidence>
<proteinExistence type="predicted"/>
<dbReference type="AlphaFoldDB" id="A0A8S1HPE6"/>
<protein>
    <submittedName>
        <fullName evidence="1">Uncharacterized protein</fullName>
    </submittedName>
</protein>
<organism evidence="1 2">
    <name type="scientific">Caenorhabditis auriculariae</name>
    <dbReference type="NCBI Taxonomy" id="2777116"/>
    <lineage>
        <taxon>Eukaryota</taxon>
        <taxon>Metazoa</taxon>
        <taxon>Ecdysozoa</taxon>
        <taxon>Nematoda</taxon>
        <taxon>Chromadorea</taxon>
        <taxon>Rhabditida</taxon>
        <taxon>Rhabditina</taxon>
        <taxon>Rhabditomorpha</taxon>
        <taxon>Rhabditoidea</taxon>
        <taxon>Rhabditidae</taxon>
        <taxon>Peloderinae</taxon>
        <taxon>Caenorhabditis</taxon>
    </lineage>
</organism>
<sequence length="102" mass="11486">MANRYGPVCCQPAVTATTLHTFAFTSPCVHPCPIPSRGVGSRFDHHQLALSSVVVSEEEEEEEGPLLPSLSVSFRLFWRLFEFRSRVILNNLFLIFDLVSFS</sequence>
<comment type="caution">
    <text evidence="1">The sequence shown here is derived from an EMBL/GenBank/DDBJ whole genome shotgun (WGS) entry which is preliminary data.</text>
</comment>
<evidence type="ECO:0000313" key="2">
    <source>
        <dbReference type="Proteomes" id="UP000835052"/>
    </source>
</evidence>
<reference evidence="1" key="1">
    <citation type="submission" date="2020-10" db="EMBL/GenBank/DDBJ databases">
        <authorList>
            <person name="Kikuchi T."/>
        </authorList>
    </citation>
    <scope>NUCLEOTIDE SEQUENCE</scope>
    <source>
        <strain evidence="1">NKZ352</strain>
    </source>
</reference>
<gene>
    <name evidence="1" type="ORF">CAUJ_LOCUS10929</name>
</gene>
<keyword evidence="2" id="KW-1185">Reference proteome</keyword>